<protein>
    <recommendedName>
        <fullName evidence="14">sn-1-specific diacylglycerol lipase</fullName>
        <ecNumber evidence="14">3.1.1.116</ecNumber>
    </recommendedName>
</protein>
<keyword evidence="4" id="KW-0597">Phosphoprotein</keyword>
<feature type="region of interest" description="Disordered" evidence="15">
    <location>
        <begin position="388"/>
        <end position="420"/>
    </location>
</feature>
<evidence type="ECO:0000256" key="1">
    <source>
        <dbReference type="ARBA" id="ARBA00001913"/>
    </source>
</evidence>
<evidence type="ECO:0000256" key="7">
    <source>
        <dbReference type="ARBA" id="ARBA00022801"/>
    </source>
</evidence>
<dbReference type="InterPro" id="IPR029058">
    <property type="entry name" value="AB_hydrolase_fold"/>
</dbReference>
<evidence type="ECO:0000256" key="4">
    <source>
        <dbReference type="ARBA" id="ARBA00022553"/>
    </source>
</evidence>
<feature type="compositionally biased region" description="Basic residues" evidence="15">
    <location>
        <begin position="631"/>
        <end position="646"/>
    </location>
</feature>
<evidence type="ECO:0000256" key="9">
    <source>
        <dbReference type="ARBA" id="ARBA00022963"/>
    </source>
</evidence>
<evidence type="ECO:0000259" key="16">
    <source>
        <dbReference type="Pfam" id="PF01764"/>
    </source>
</evidence>
<keyword evidence="8" id="KW-0106">Calcium</keyword>
<dbReference type="GO" id="GO:0046872">
    <property type="term" value="F:metal ion binding"/>
    <property type="evidence" value="ECO:0007669"/>
    <property type="project" value="UniProtKB-KW"/>
</dbReference>
<comment type="cofactor">
    <cofactor evidence="1">
        <name>Ca(2+)</name>
        <dbReference type="ChEBI" id="CHEBI:29108"/>
    </cofactor>
</comment>
<dbReference type="AlphaFoldDB" id="A0A9W7Y8I0"/>
<comment type="subcellular location">
    <subcellularLocation>
        <location evidence="2">Cell membrane</location>
        <topology evidence="2">Multi-pass membrane protein</topology>
    </subcellularLocation>
</comment>
<keyword evidence="5" id="KW-0812">Transmembrane</keyword>
<feature type="region of interest" description="Disordered" evidence="15">
    <location>
        <begin position="215"/>
        <end position="240"/>
    </location>
</feature>
<evidence type="ECO:0000256" key="3">
    <source>
        <dbReference type="ARBA" id="ARBA00022475"/>
    </source>
</evidence>
<sequence>MATLVSTVSGATRLSLEITALFWESVFDTVSESTSGGRWLGSAAWNEAKAAALAVGSVFAPLSPLNPRIVSSLVSSSTAAGYSLVNRSLAATESLVEGGFALSAKAVNMGLHAAGEYVRFIDAVFGSTDTSRVLASFVHMVRRETLDNNPEIRALIKEHGLVSFVSQLLKTVVAWMCLQVVTHGRDRPYRMDLIYTNIRSDAAAFCPRRFVTATGAPLPARTPQPARSPAPRSPAATPRHASPMIFHADRLRAGLHSAGLADTHSPTPGPARRRSATLDIPPSHAAGPAAMGLDSSSSSSDSDGAMYVLSDQEGLHGDGGHGWDKRLVDALGSSSAHDGHRAPAGNGYISSDSDDSLVETAPPRNRSSIWTALHTVREAAAAVAKGQGTRGCADSSGEEQSPAALSAMPRNSAPASLVSSPQFPTTPNADADAAGTVHRSNTIMADASLHGMFLAFSPPPPSPRPPPFVANGEVPQFGALPPAITPIVDISIWPAEPAHLKQEFPHRPLLFNLARFISIASSSYGQRFMQVIGMDSGMIDARALIEAYGDCDPYDYAAPAGGLSRTASASSMDLADTAAGLPLRPGVNPGLAMPPLAQSAASRHTPLASCSPPARRQAKALRPETPGGRRTPGRRPHPRHAHVHRRPVQEHPNHFCFSQHSGIPLSDLLFSSYVSPIVPGVTKAASVRASAVERRLRHRRSAGAFAGPASNPPPQGPGAADDEPRSGASAGAPADAPAARRCWLSAVPVVGSLYQRLPSPVAAISYVPAIPGIISRTLGFGGAASAASRAADAMPADGPAKQADKHRSEDSAPKAPREPTLGQFRRFDKIRRRLVYRNPSIHALVHYIAVDHATRSVVLACRGTLGISDLFIDMLCEYEAVRLPGHAAAIGGNAELRAHSGMWHSALLLADPTSEVFKEVAEALRLYPEYGLVITGHSLGGGVASLLTLLWSQPLFSASEASDAPPGPARALPGSLAGSARRFVTTDKFGLVTRRPIHCFSYGSPCSTNAALSGYCRGLVTSVVNTDDFVSFMSVGAFVDILNISAILGRERGVAERVMRGFLSAQRSKVSKKFRLFDFDFSKLRAYDPDPDLDPGSDGDGDGDDSRSSTSGAEGGAGRSERGRWWDFKTSQSNAGASSSSGDSSPSPCPSDSSPRPNRADKARGRQGKKGSLDDWYLSLVKTLRASMDSEKLYPPGDVFILASPGDDEVADKHLPLA</sequence>
<feature type="region of interest" description="Disordered" evidence="15">
    <location>
        <begin position="592"/>
        <end position="655"/>
    </location>
</feature>
<dbReference type="SUPFAM" id="SSF53474">
    <property type="entry name" value="alpha/beta-Hydrolases"/>
    <property type="match status" value="1"/>
</dbReference>
<dbReference type="Pfam" id="PF01764">
    <property type="entry name" value="Lipase_3"/>
    <property type="match status" value="1"/>
</dbReference>
<feature type="region of interest" description="Disordered" evidence="15">
    <location>
        <begin position="259"/>
        <end position="305"/>
    </location>
</feature>
<dbReference type="EMBL" id="JANBOI010000288">
    <property type="protein sequence ID" value="KAJ1731814.1"/>
    <property type="molecule type" value="Genomic_DNA"/>
</dbReference>
<evidence type="ECO:0000256" key="2">
    <source>
        <dbReference type="ARBA" id="ARBA00004651"/>
    </source>
</evidence>
<keyword evidence="18" id="KW-1185">Reference proteome</keyword>
<dbReference type="PANTHER" id="PTHR45792">
    <property type="entry name" value="DIACYLGLYCEROL LIPASE HOMOLOG-RELATED"/>
    <property type="match status" value="1"/>
</dbReference>
<dbReference type="Gene3D" id="3.40.50.1820">
    <property type="entry name" value="alpha/beta hydrolase"/>
    <property type="match status" value="1"/>
</dbReference>
<feature type="region of interest" description="Disordered" evidence="15">
    <location>
        <begin position="701"/>
        <end position="734"/>
    </location>
</feature>
<feature type="compositionally biased region" description="Basic and acidic residues" evidence="15">
    <location>
        <begin position="802"/>
        <end position="817"/>
    </location>
</feature>
<dbReference type="InterPro" id="IPR002921">
    <property type="entry name" value="Fungal_lipase-type"/>
</dbReference>
<evidence type="ECO:0000313" key="18">
    <source>
        <dbReference type="Proteomes" id="UP001143981"/>
    </source>
</evidence>
<dbReference type="CDD" id="cd00519">
    <property type="entry name" value="Lipase_3"/>
    <property type="match status" value="1"/>
</dbReference>
<feature type="compositionally biased region" description="Pro residues" evidence="15">
    <location>
        <begin position="220"/>
        <end position="232"/>
    </location>
</feature>
<keyword evidence="9" id="KW-0442">Lipid degradation</keyword>
<dbReference type="GO" id="GO:0016298">
    <property type="term" value="F:lipase activity"/>
    <property type="evidence" value="ECO:0007669"/>
    <property type="project" value="TreeGrafter"/>
</dbReference>
<feature type="compositionally biased region" description="Acidic residues" evidence="15">
    <location>
        <begin position="1089"/>
        <end position="1103"/>
    </location>
</feature>
<dbReference type="GO" id="GO:0005886">
    <property type="term" value="C:plasma membrane"/>
    <property type="evidence" value="ECO:0007669"/>
    <property type="project" value="UniProtKB-SubCell"/>
</dbReference>
<organism evidence="17 18">
    <name type="scientific">Coemansia biformis</name>
    <dbReference type="NCBI Taxonomy" id="1286918"/>
    <lineage>
        <taxon>Eukaryota</taxon>
        <taxon>Fungi</taxon>
        <taxon>Fungi incertae sedis</taxon>
        <taxon>Zoopagomycota</taxon>
        <taxon>Kickxellomycotina</taxon>
        <taxon>Kickxellomycetes</taxon>
        <taxon>Kickxellales</taxon>
        <taxon>Kickxellaceae</taxon>
        <taxon>Coemansia</taxon>
    </lineage>
</organism>
<name>A0A9W7Y8I0_9FUNG</name>
<feature type="region of interest" description="Disordered" evidence="15">
    <location>
        <begin position="1088"/>
        <end position="1171"/>
    </location>
</feature>
<feature type="compositionally biased region" description="Low complexity" evidence="15">
    <location>
        <begin position="294"/>
        <end position="303"/>
    </location>
</feature>
<gene>
    <name evidence="17" type="ORF">LPJ61_002349</name>
</gene>
<feature type="non-terminal residue" evidence="17">
    <location>
        <position position="1218"/>
    </location>
</feature>
<evidence type="ECO:0000256" key="15">
    <source>
        <dbReference type="SAM" id="MobiDB-lite"/>
    </source>
</evidence>
<feature type="region of interest" description="Disordered" evidence="15">
    <location>
        <begin position="333"/>
        <end position="363"/>
    </location>
</feature>
<evidence type="ECO:0000256" key="12">
    <source>
        <dbReference type="ARBA" id="ARBA00023136"/>
    </source>
</evidence>
<keyword evidence="12" id="KW-0472">Membrane</keyword>
<feature type="domain" description="Fungal lipase-type" evidence="16">
    <location>
        <begin position="858"/>
        <end position="950"/>
    </location>
</feature>
<evidence type="ECO:0000256" key="8">
    <source>
        <dbReference type="ARBA" id="ARBA00022837"/>
    </source>
</evidence>
<evidence type="ECO:0000256" key="14">
    <source>
        <dbReference type="ARBA" id="ARBA00026104"/>
    </source>
</evidence>
<feature type="compositionally biased region" description="Low complexity" evidence="15">
    <location>
        <begin position="1133"/>
        <end position="1157"/>
    </location>
</feature>
<feature type="region of interest" description="Disordered" evidence="15">
    <location>
        <begin position="791"/>
        <end position="822"/>
    </location>
</feature>
<dbReference type="PANTHER" id="PTHR45792:SF7">
    <property type="entry name" value="PUTATIVE (AFU_ORTHOLOGUE AFUA_6G02710)-RELATED"/>
    <property type="match status" value="1"/>
</dbReference>
<keyword evidence="3" id="KW-1003">Cell membrane</keyword>
<accession>A0A9W7Y8I0</accession>
<comment type="catalytic activity">
    <reaction evidence="13">
        <text>a 1,2-diacyl-sn-glycerol + H2O = a 2-acylglycerol + a fatty acid + H(+)</text>
        <dbReference type="Rhea" id="RHEA:33275"/>
        <dbReference type="ChEBI" id="CHEBI:15377"/>
        <dbReference type="ChEBI" id="CHEBI:15378"/>
        <dbReference type="ChEBI" id="CHEBI:17389"/>
        <dbReference type="ChEBI" id="CHEBI:17815"/>
        <dbReference type="ChEBI" id="CHEBI:28868"/>
        <dbReference type="EC" id="3.1.1.116"/>
    </reaction>
    <physiologicalReaction direction="left-to-right" evidence="13">
        <dbReference type="Rhea" id="RHEA:33276"/>
    </physiologicalReaction>
</comment>
<evidence type="ECO:0000256" key="5">
    <source>
        <dbReference type="ARBA" id="ARBA00022692"/>
    </source>
</evidence>
<evidence type="ECO:0000256" key="13">
    <source>
        <dbReference type="ARBA" id="ARBA00024531"/>
    </source>
</evidence>
<dbReference type="GO" id="GO:0046340">
    <property type="term" value="P:diacylglycerol catabolic process"/>
    <property type="evidence" value="ECO:0007669"/>
    <property type="project" value="TreeGrafter"/>
</dbReference>
<evidence type="ECO:0000313" key="17">
    <source>
        <dbReference type="EMBL" id="KAJ1731814.1"/>
    </source>
</evidence>
<dbReference type="Proteomes" id="UP001143981">
    <property type="component" value="Unassembled WGS sequence"/>
</dbReference>
<reference evidence="17" key="1">
    <citation type="submission" date="2022-07" db="EMBL/GenBank/DDBJ databases">
        <title>Phylogenomic reconstructions and comparative analyses of Kickxellomycotina fungi.</title>
        <authorList>
            <person name="Reynolds N.K."/>
            <person name="Stajich J.E."/>
            <person name="Barry K."/>
            <person name="Grigoriev I.V."/>
            <person name="Crous P."/>
            <person name="Smith M.E."/>
        </authorList>
    </citation>
    <scope>NUCLEOTIDE SEQUENCE</scope>
    <source>
        <strain evidence="17">BCRC 34381</strain>
    </source>
</reference>
<evidence type="ECO:0000256" key="11">
    <source>
        <dbReference type="ARBA" id="ARBA00023098"/>
    </source>
</evidence>
<proteinExistence type="predicted"/>
<dbReference type="EC" id="3.1.1.116" evidence="14"/>
<evidence type="ECO:0000256" key="6">
    <source>
        <dbReference type="ARBA" id="ARBA00022723"/>
    </source>
</evidence>
<keyword evidence="11" id="KW-0443">Lipid metabolism</keyword>
<dbReference type="InterPro" id="IPR052214">
    <property type="entry name" value="DAG_Lipase-Related"/>
</dbReference>
<keyword evidence="6" id="KW-0479">Metal-binding</keyword>
<evidence type="ECO:0000256" key="10">
    <source>
        <dbReference type="ARBA" id="ARBA00022989"/>
    </source>
</evidence>
<dbReference type="OrthoDB" id="438440at2759"/>
<dbReference type="GO" id="GO:0019369">
    <property type="term" value="P:arachidonate metabolic process"/>
    <property type="evidence" value="ECO:0007669"/>
    <property type="project" value="TreeGrafter"/>
</dbReference>
<keyword evidence="10" id="KW-1133">Transmembrane helix</keyword>
<keyword evidence="7" id="KW-0378">Hydrolase</keyword>
<comment type="caution">
    <text evidence="17">The sequence shown here is derived from an EMBL/GenBank/DDBJ whole genome shotgun (WGS) entry which is preliminary data.</text>
</comment>